<feature type="region of interest" description="Disordered" evidence="1">
    <location>
        <begin position="74"/>
        <end position="103"/>
    </location>
</feature>
<gene>
    <name evidence="2" type="ORF">K7X08_024737</name>
</gene>
<reference evidence="3" key="1">
    <citation type="journal article" date="2023" name="Proc. Natl. Acad. Sci. U.S.A.">
        <title>Genomic and structural basis for evolution of tropane alkaloid biosynthesis.</title>
        <authorList>
            <person name="Wanga Y.-J."/>
            <person name="Taina T."/>
            <person name="Yua J.-Y."/>
            <person name="Lia J."/>
            <person name="Xua B."/>
            <person name="Chenc J."/>
            <person name="D'Auriad J.C."/>
            <person name="Huanga J.-P."/>
            <person name="Huanga S.-X."/>
        </authorList>
    </citation>
    <scope>NUCLEOTIDE SEQUENCE [LARGE SCALE GENOMIC DNA]</scope>
    <source>
        <strain evidence="3">cv. KIB-2019</strain>
    </source>
</reference>
<sequence>MQFSRGGKNVVCEDYFDNMIVFSDAWWIGRKDENPEEARLEFPKELNVQQEKLECDFKGGAGATCVKNEQGQQEKKINFAEPSSGDDLGDNEVETSEEEEKSGSDILCDDTVVLCQVAGKITAAAESTSKSKKSSRTRKVLLFRLLFPQCLRKWTSSSLRIEFLKGKQENQQTKGHPTQKVIRPCLIMLVLLRVKMTLKSSLVHLRIQKLAMKIGLLELLYFIF</sequence>
<dbReference type="Proteomes" id="UP001152561">
    <property type="component" value="Unassembled WGS sequence"/>
</dbReference>
<dbReference type="AlphaFoldDB" id="A0A9Q1M8F6"/>
<evidence type="ECO:0000313" key="2">
    <source>
        <dbReference type="EMBL" id="KAJ8554059.1"/>
    </source>
</evidence>
<name>A0A9Q1M8F6_9SOLA</name>
<evidence type="ECO:0000313" key="3">
    <source>
        <dbReference type="Proteomes" id="UP001152561"/>
    </source>
</evidence>
<protein>
    <submittedName>
        <fullName evidence="2">Uncharacterized protein</fullName>
    </submittedName>
</protein>
<comment type="caution">
    <text evidence="2">The sequence shown here is derived from an EMBL/GenBank/DDBJ whole genome shotgun (WGS) entry which is preliminary data.</text>
</comment>
<dbReference type="PANTHER" id="PTHR35698:SF2">
    <property type="entry name" value="DNA-BINDING PROTEIN RHL1"/>
    <property type="match status" value="1"/>
</dbReference>
<dbReference type="PANTHER" id="PTHR35698">
    <property type="entry name" value="DNA-BINDING PROTEIN RHL1"/>
    <property type="match status" value="1"/>
</dbReference>
<dbReference type="GO" id="GO:0003677">
    <property type="term" value="F:DNA binding"/>
    <property type="evidence" value="ECO:0007669"/>
    <property type="project" value="InterPro"/>
</dbReference>
<proteinExistence type="predicted"/>
<evidence type="ECO:0000256" key="1">
    <source>
        <dbReference type="SAM" id="MobiDB-lite"/>
    </source>
</evidence>
<organism evidence="2 3">
    <name type="scientific">Anisodus acutangulus</name>
    <dbReference type="NCBI Taxonomy" id="402998"/>
    <lineage>
        <taxon>Eukaryota</taxon>
        <taxon>Viridiplantae</taxon>
        <taxon>Streptophyta</taxon>
        <taxon>Embryophyta</taxon>
        <taxon>Tracheophyta</taxon>
        <taxon>Spermatophyta</taxon>
        <taxon>Magnoliopsida</taxon>
        <taxon>eudicotyledons</taxon>
        <taxon>Gunneridae</taxon>
        <taxon>Pentapetalae</taxon>
        <taxon>asterids</taxon>
        <taxon>lamiids</taxon>
        <taxon>Solanales</taxon>
        <taxon>Solanaceae</taxon>
        <taxon>Solanoideae</taxon>
        <taxon>Hyoscyameae</taxon>
        <taxon>Anisodus</taxon>
    </lineage>
</organism>
<dbReference type="GO" id="GO:0042023">
    <property type="term" value="P:DNA endoreduplication"/>
    <property type="evidence" value="ECO:0007669"/>
    <property type="project" value="InterPro"/>
</dbReference>
<dbReference type="InterPro" id="IPR038859">
    <property type="entry name" value="RHL1"/>
</dbReference>
<accession>A0A9Q1M8F6</accession>
<dbReference type="EMBL" id="JAJAGQ010000009">
    <property type="protein sequence ID" value="KAJ8554059.1"/>
    <property type="molecule type" value="Genomic_DNA"/>
</dbReference>
<feature type="compositionally biased region" description="Acidic residues" evidence="1">
    <location>
        <begin position="87"/>
        <end position="100"/>
    </location>
</feature>
<dbReference type="OrthoDB" id="568248at2759"/>
<keyword evidence="3" id="KW-1185">Reference proteome</keyword>